<keyword evidence="2" id="KW-1185">Reference proteome</keyword>
<proteinExistence type="predicted"/>
<dbReference type="eggNOG" id="ENOG5030RY9">
    <property type="taxonomic scope" value="Bacteria"/>
</dbReference>
<gene>
    <name evidence="1" type="ordered locus">Bind_2352</name>
</gene>
<organism evidence="1 2">
    <name type="scientific">Beijerinckia indica subsp. indica (strain ATCC 9039 / DSM 1715 / NCIMB 8712)</name>
    <dbReference type="NCBI Taxonomy" id="395963"/>
    <lineage>
        <taxon>Bacteria</taxon>
        <taxon>Pseudomonadati</taxon>
        <taxon>Pseudomonadota</taxon>
        <taxon>Alphaproteobacteria</taxon>
        <taxon>Hyphomicrobiales</taxon>
        <taxon>Beijerinckiaceae</taxon>
        <taxon>Beijerinckia</taxon>
    </lineage>
</organism>
<dbReference type="Proteomes" id="UP000001695">
    <property type="component" value="Chromosome"/>
</dbReference>
<dbReference type="EMBL" id="CP001016">
    <property type="protein sequence ID" value="ACB95964.1"/>
    <property type="molecule type" value="Genomic_DNA"/>
</dbReference>
<evidence type="ECO:0000313" key="1">
    <source>
        <dbReference type="EMBL" id="ACB95964.1"/>
    </source>
</evidence>
<reference evidence="2" key="1">
    <citation type="submission" date="2008-03" db="EMBL/GenBank/DDBJ databases">
        <title>Complete sequence of chromosome of Beijerinckia indica subsp. indica ATCC 9039.</title>
        <authorList>
            <consortium name="US DOE Joint Genome Institute"/>
            <person name="Copeland A."/>
            <person name="Lucas S."/>
            <person name="Lapidus A."/>
            <person name="Glavina del Rio T."/>
            <person name="Dalin E."/>
            <person name="Tice H."/>
            <person name="Bruce D."/>
            <person name="Goodwin L."/>
            <person name="Pitluck S."/>
            <person name="LaButti K."/>
            <person name="Schmutz J."/>
            <person name="Larimer F."/>
            <person name="Land M."/>
            <person name="Hauser L."/>
            <person name="Kyrpides N."/>
            <person name="Mikhailova N."/>
            <person name="Dunfield P.F."/>
            <person name="Dedysh S.N."/>
            <person name="Liesack W."/>
            <person name="Saw J.H."/>
            <person name="Alam M."/>
            <person name="Chen Y."/>
            <person name="Murrell J.C."/>
            <person name="Richardson P."/>
        </authorList>
    </citation>
    <scope>NUCLEOTIDE SEQUENCE [LARGE SCALE GENOMIC DNA]</scope>
    <source>
        <strain evidence="2">ATCC 9039 / DSM 1715 / NCIMB 8712</strain>
    </source>
</reference>
<reference evidence="1 2" key="2">
    <citation type="journal article" date="2010" name="J. Bacteriol.">
        <title>Complete genome sequence of Beijerinckia indica subsp. indica.</title>
        <authorList>
            <person name="Tamas I."/>
            <person name="Dedysh S.N."/>
            <person name="Liesack W."/>
            <person name="Stott M.B."/>
            <person name="Alam M."/>
            <person name="Murrell J.C."/>
            <person name="Dunfield P.F."/>
        </authorList>
    </citation>
    <scope>NUCLEOTIDE SEQUENCE [LARGE SCALE GENOMIC DNA]</scope>
    <source>
        <strain evidence="2">ATCC 9039 / DSM 1715 / NCIMB 8712</strain>
    </source>
</reference>
<protein>
    <submittedName>
        <fullName evidence="1">Uncharacterized protein</fullName>
    </submittedName>
</protein>
<sequence>MGTLMHEHETAGDVRAVPAQILDQGFRLLVLREFRMPDQPPSLAWIQQYILRDVHRVQRHGIFFGATFLPEIMQWLSDLLGRPSLHPGDYPASPAYKNPAWPILSWYRQDRGWADGQQTVEWFADVAFRDEASFAAFLARWLERLKGFESQG</sequence>
<name>B2IHS1_BEII9</name>
<dbReference type="KEGG" id="bid:Bind_2352"/>
<accession>B2IHS1</accession>
<dbReference type="HOGENOM" id="CLU_131370_0_0_5"/>
<evidence type="ECO:0000313" key="2">
    <source>
        <dbReference type="Proteomes" id="UP000001695"/>
    </source>
</evidence>
<dbReference type="AlphaFoldDB" id="B2IHS1"/>